<keyword evidence="3" id="KW-1133">Transmembrane helix</keyword>
<organism evidence="6 7">
    <name type="scientific">Pseudonocardia eucalypti</name>
    <dbReference type="NCBI Taxonomy" id="648755"/>
    <lineage>
        <taxon>Bacteria</taxon>
        <taxon>Bacillati</taxon>
        <taxon>Actinomycetota</taxon>
        <taxon>Actinomycetes</taxon>
        <taxon>Pseudonocardiales</taxon>
        <taxon>Pseudonocardiaceae</taxon>
        <taxon>Pseudonocardia</taxon>
    </lineage>
</organism>
<evidence type="ECO:0000313" key="6">
    <source>
        <dbReference type="EMBL" id="GAA5171961.1"/>
    </source>
</evidence>
<reference evidence="7" key="1">
    <citation type="journal article" date="2019" name="Int. J. Syst. Evol. Microbiol.">
        <title>The Global Catalogue of Microorganisms (GCM) 10K type strain sequencing project: providing services to taxonomists for standard genome sequencing and annotation.</title>
        <authorList>
            <consortium name="The Broad Institute Genomics Platform"/>
            <consortium name="The Broad Institute Genome Sequencing Center for Infectious Disease"/>
            <person name="Wu L."/>
            <person name="Ma J."/>
        </authorList>
    </citation>
    <scope>NUCLEOTIDE SEQUENCE [LARGE SCALE GENOMIC DNA]</scope>
    <source>
        <strain evidence="7">JCM 18303</strain>
    </source>
</reference>
<keyword evidence="2" id="KW-0812">Transmembrane</keyword>
<evidence type="ECO:0000256" key="3">
    <source>
        <dbReference type="ARBA" id="ARBA00022989"/>
    </source>
</evidence>
<accession>A0ABP9R5F7</accession>
<evidence type="ECO:0000259" key="5">
    <source>
        <dbReference type="Pfam" id="PF06803"/>
    </source>
</evidence>
<gene>
    <name evidence="6" type="ORF">GCM10023321_71150</name>
</gene>
<dbReference type="InterPro" id="IPR010652">
    <property type="entry name" value="DUF1232"/>
</dbReference>
<evidence type="ECO:0000256" key="2">
    <source>
        <dbReference type="ARBA" id="ARBA00022692"/>
    </source>
</evidence>
<sequence>MPAMLNPRRISAFRALWRALRGHREPGAPDLGERARALPRLTGDALAGRYPGIGRGKLAMIVIALVYVVSPVDVVPELLLNVLGLTDDAVVGMWLAGTFLTETERYLRWRRTPPGVVDGQLG</sequence>
<name>A0ABP9R5F7_9PSEU</name>
<dbReference type="RefSeq" id="WP_345703411.1">
    <property type="nucleotide sequence ID" value="NZ_BAABJP010000051.1"/>
</dbReference>
<feature type="domain" description="DUF1232" evidence="5">
    <location>
        <begin position="58"/>
        <end position="94"/>
    </location>
</feature>
<evidence type="ECO:0000313" key="7">
    <source>
        <dbReference type="Proteomes" id="UP001428817"/>
    </source>
</evidence>
<keyword evidence="4" id="KW-0472">Membrane</keyword>
<dbReference type="Proteomes" id="UP001428817">
    <property type="component" value="Unassembled WGS sequence"/>
</dbReference>
<proteinExistence type="predicted"/>
<dbReference type="EMBL" id="BAABJP010000051">
    <property type="protein sequence ID" value="GAA5171961.1"/>
    <property type="molecule type" value="Genomic_DNA"/>
</dbReference>
<comment type="subcellular location">
    <subcellularLocation>
        <location evidence="1">Endomembrane system</location>
        <topology evidence="1">Multi-pass membrane protein</topology>
    </subcellularLocation>
</comment>
<comment type="caution">
    <text evidence="6">The sequence shown here is derived from an EMBL/GenBank/DDBJ whole genome shotgun (WGS) entry which is preliminary data.</text>
</comment>
<keyword evidence="7" id="KW-1185">Reference proteome</keyword>
<dbReference type="Pfam" id="PF06803">
    <property type="entry name" value="DUF1232"/>
    <property type="match status" value="1"/>
</dbReference>
<protein>
    <recommendedName>
        <fullName evidence="5">DUF1232 domain-containing protein</fullName>
    </recommendedName>
</protein>
<evidence type="ECO:0000256" key="1">
    <source>
        <dbReference type="ARBA" id="ARBA00004127"/>
    </source>
</evidence>
<evidence type="ECO:0000256" key="4">
    <source>
        <dbReference type="ARBA" id="ARBA00023136"/>
    </source>
</evidence>